<evidence type="ECO:0000256" key="6">
    <source>
        <dbReference type="ARBA" id="ARBA00025747"/>
    </source>
</evidence>
<dbReference type="GO" id="GO:0045027">
    <property type="term" value="F:DNA end binding"/>
    <property type="evidence" value="ECO:0007669"/>
    <property type="project" value="TreeGrafter"/>
</dbReference>
<dbReference type="InterPro" id="IPR015381">
    <property type="entry name" value="XLF-like_N"/>
</dbReference>
<feature type="compositionally biased region" description="Acidic residues" evidence="8">
    <location>
        <begin position="285"/>
        <end position="295"/>
    </location>
</feature>
<feature type="compositionally biased region" description="Basic and acidic residues" evidence="8">
    <location>
        <begin position="463"/>
        <end position="478"/>
    </location>
</feature>
<feature type="compositionally biased region" description="Basic and acidic residues" evidence="8">
    <location>
        <begin position="509"/>
        <end position="523"/>
    </location>
</feature>
<dbReference type="AlphaFoldDB" id="A0AAF0DIQ1"/>
<dbReference type="GO" id="GO:0032807">
    <property type="term" value="C:DNA ligase IV complex"/>
    <property type="evidence" value="ECO:0007669"/>
    <property type="project" value="TreeGrafter"/>
</dbReference>
<dbReference type="PANTHER" id="PTHR32235:SF1">
    <property type="entry name" value="NON-HOMOLOGOUS END-JOINING FACTOR 1"/>
    <property type="match status" value="1"/>
</dbReference>
<reference evidence="11" key="1">
    <citation type="submission" date="2023-03" db="EMBL/GenBank/DDBJ databases">
        <title>Emydomyces testavorans Genome Sequence.</title>
        <authorList>
            <person name="Hoyer L."/>
        </authorList>
    </citation>
    <scope>NUCLEOTIDE SEQUENCE</scope>
    <source>
        <strain evidence="11">16-2883</strain>
    </source>
</reference>
<feature type="compositionally biased region" description="Basic and acidic residues" evidence="8">
    <location>
        <begin position="275"/>
        <end position="284"/>
    </location>
</feature>
<feature type="compositionally biased region" description="Basic residues" evidence="8">
    <location>
        <begin position="490"/>
        <end position="502"/>
    </location>
</feature>
<feature type="region of interest" description="Disordered" evidence="8">
    <location>
        <begin position="275"/>
        <end position="649"/>
    </location>
</feature>
<dbReference type="Pfam" id="PF09302">
    <property type="entry name" value="XLF"/>
    <property type="match status" value="1"/>
</dbReference>
<feature type="compositionally biased region" description="Basic and acidic residues" evidence="8">
    <location>
        <begin position="406"/>
        <end position="431"/>
    </location>
</feature>
<feature type="compositionally biased region" description="Basic and acidic residues" evidence="8">
    <location>
        <begin position="619"/>
        <end position="637"/>
    </location>
</feature>
<feature type="domain" description="XLF-like N-terminal" evidence="9">
    <location>
        <begin position="5"/>
        <end position="123"/>
    </location>
</feature>
<organism evidence="11 12">
    <name type="scientific">Emydomyces testavorans</name>
    <dbReference type="NCBI Taxonomy" id="2070801"/>
    <lineage>
        <taxon>Eukaryota</taxon>
        <taxon>Fungi</taxon>
        <taxon>Dikarya</taxon>
        <taxon>Ascomycota</taxon>
        <taxon>Pezizomycotina</taxon>
        <taxon>Eurotiomycetes</taxon>
        <taxon>Eurotiomycetidae</taxon>
        <taxon>Onygenales</taxon>
        <taxon>Nannizziopsiaceae</taxon>
        <taxon>Emydomyces</taxon>
    </lineage>
</organism>
<evidence type="ECO:0000256" key="1">
    <source>
        <dbReference type="ARBA" id="ARBA00004123"/>
    </source>
</evidence>
<evidence type="ECO:0000256" key="4">
    <source>
        <dbReference type="ARBA" id="ARBA00023204"/>
    </source>
</evidence>
<feature type="region of interest" description="Disordered" evidence="8">
    <location>
        <begin position="84"/>
        <end position="105"/>
    </location>
</feature>
<evidence type="ECO:0000256" key="7">
    <source>
        <dbReference type="ARBA" id="ARBA00044529"/>
    </source>
</evidence>
<feature type="compositionally biased region" description="Polar residues" evidence="8">
    <location>
        <begin position="96"/>
        <end position="105"/>
    </location>
</feature>
<dbReference type="InterPro" id="IPR053829">
    <property type="entry name" value="XLF-like_CC"/>
</dbReference>
<keyword evidence="2" id="KW-0227">DNA damage</keyword>
<keyword evidence="5" id="KW-0539">Nucleus</keyword>
<evidence type="ECO:0000256" key="8">
    <source>
        <dbReference type="SAM" id="MobiDB-lite"/>
    </source>
</evidence>
<accession>A0AAF0DIQ1</accession>
<keyword evidence="3" id="KW-0238">DNA-binding</keyword>
<evidence type="ECO:0000259" key="9">
    <source>
        <dbReference type="Pfam" id="PF09302"/>
    </source>
</evidence>
<dbReference type="Gene3D" id="2.170.210.10">
    <property type="entry name" value="DNA double-strand break repair and VJ recombination XRCC4, N-terminal"/>
    <property type="match status" value="1"/>
</dbReference>
<evidence type="ECO:0000256" key="5">
    <source>
        <dbReference type="ARBA" id="ARBA00023242"/>
    </source>
</evidence>
<proteinExistence type="inferred from homology"/>
<dbReference type="EMBL" id="CP120628">
    <property type="protein sequence ID" value="WEW58913.1"/>
    <property type="molecule type" value="Genomic_DNA"/>
</dbReference>
<evidence type="ECO:0000259" key="10">
    <source>
        <dbReference type="Pfam" id="PF21928"/>
    </source>
</evidence>
<dbReference type="GO" id="GO:0006303">
    <property type="term" value="P:double-strand break repair via nonhomologous end joining"/>
    <property type="evidence" value="ECO:0007669"/>
    <property type="project" value="TreeGrafter"/>
</dbReference>
<comment type="similarity">
    <text evidence="6">Belongs to the XRCC4-XLF family. XLF subfamily.</text>
</comment>
<dbReference type="Pfam" id="PF21928">
    <property type="entry name" value="XLF_CC"/>
    <property type="match status" value="1"/>
</dbReference>
<dbReference type="CDD" id="cd22285">
    <property type="entry name" value="HD_XLF_N"/>
    <property type="match status" value="1"/>
</dbReference>
<dbReference type="Proteomes" id="UP001219355">
    <property type="component" value="Chromosome 2"/>
</dbReference>
<evidence type="ECO:0000256" key="2">
    <source>
        <dbReference type="ARBA" id="ARBA00022763"/>
    </source>
</evidence>
<dbReference type="PANTHER" id="PTHR32235">
    <property type="entry name" value="NON-HOMOLOGOUS END-JOINING FACTOR 1"/>
    <property type="match status" value="1"/>
</dbReference>
<dbReference type="InterPro" id="IPR052287">
    <property type="entry name" value="NHEJ_factor"/>
</dbReference>
<comment type="subcellular location">
    <subcellularLocation>
        <location evidence="1">Nucleus</location>
    </subcellularLocation>
</comment>
<dbReference type="InterPro" id="IPR038051">
    <property type="entry name" value="XRCC4-like_N_sf"/>
</dbReference>
<protein>
    <recommendedName>
        <fullName evidence="7">Non-homologous end-joining factor 1</fullName>
    </recommendedName>
</protein>
<feature type="compositionally biased region" description="Basic and acidic residues" evidence="8">
    <location>
        <begin position="313"/>
        <end position="340"/>
    </location>
</feature>
<name>A0AAF0DIQ1_9EURO</name>
<sequence>MQQNWKKLPLESHGLCPPLYLSYSAGPNGYEVFLTDLARVWSESLNRKQVLANASKYDTSIDPSEDDDQYNVLLQKIGDALSGKQGTSLSLRGHQNGDSLRLSTKTKLPSPLEPLTWTMNLTQLPQTEFTKQVFLPVLRGAASCEARTKSLIEKLKEKDWALGKLFDKMASSGIDLSTVFPSLTGLRHGRRGSTFSQASKLVKGVAPFDENSWNLEVAEQTHNDHVDESIIKEFRTANSSLELEVLENVGDDWWTQIRDPDHAVTNVATSRKAAVKKEAVKPVEEDLTEDEDEFETRETPPRFRKPLRTDNPTGRDAKIRASPAKEKRCESTASSEDEHGSPAQQLSPRRQGKKPQRLGMTGSKISKRERPSVEQSADPDSPIPSEKRKANVKGLGTIGGRKPKVPKVDEPSTEKSDNSTESDVSMHEPTKKTSTYDQSTETESEEAPALRPNKRLRPPPPADGKRDESLPHQKERPTKSSGGGLGQIGGKKRKETPKKNKSKQSSPESVRDDEVRRDQHIESHASTPKPAKRQNKLGTIGGPKSRRSQAAIRKQNDKPLTPSPQEMSISDEASDNEKGRQQVKSSQAETSKRTESPRSKIKASPPVAQEGELQAVKQETPEERANRKRDELRRQLESKSGPAKKKRRF</sequence>
<gene>
    <name evidence="11" type="ORF">PRK78_004381</name>
</gene>
<evidence type="ECO:0000313" key="11">
    <source>
        <dbReference type="EMBL" id="WEW58913.1"/>
    </source>
</evidence>
<keyword evidence="4" id="KW-0234">DNA repair</keyword>
<feature type="domain" description="XLF-like coiled-coil region" evidence="10">
    <location>
        <begin position="125"/>
        <end position="177"/>
    </location>
</feature>
<evidence type="ECO:0000256" key="3">
    <source>
        <dbReference type="ARBA" id="ARBA00023125"/>
    </source>
</evidence>
<evidence type="ECO:0000313" key="12">
    <source>
        <dbReference type="Proteomes" id="UP001219355"/>
    </source>
</evidence>
<keyword evidence="12" id="KW-1185">Reference proteome</keyword>